<evidence type="ECO:0000313" key="2">
    <source>
        <dbReference type="EMBL" id="KAK8975476.1"/>
    </source>
</evidence>
<dbReference type="Proteomes" id="UP001396334">
    <property type="component" value="Unassembled WGS sequence"/>
</dbReference>
<proteinExistence type="predicted"/>
<organism evidence="2 3">
    <name type="scientific">Hibiscus sabdariffa</name>
    <name type="common">roselle</name>
    <dbReference type="NCBI Taxonomy" id="183260"/>
    <lineage>
        <taxon>Eukaryota</taxon>
        <taxon>Viridiplantae</taxon>
        <taxon>Streptophyta</taxon>
        <taxon>Embryophyta</taxon>
        <taxon>Tracheophyta</taxon>
        <taxon>Spermatophyta</taxon>
        <taxon>Magnoliopsida</taxon>
        <taxon>eudicotyledons</taxon>
        <taxon>Gunneridae</taxon>
        <taxon>Pentapetalae</taxon>
        <taxon>rosids</taxon>
        <taxon>malvids</taxon>
        <taxon>Malvales</taxon>
        <taxon>Malvaceae</taxon>
        <taxon>Malvoideae</taxon>
        <taxon>Hibiscus</taxon>
    </lineage>
</organism>
<protein>
    <submittedName>
        <fullName evidence="2">Uncharacterized protein</fullName>
    </submittedName>
</protein>
<accession>A0ABR2NH38</accession>
<feature type="region of interest" description="Disordered" evidence="1">
    <location>
        <begin position="1"/>
        <end position="27"/>
    </location>
</feature>
<gene>
    <name evidence="2" type="ORF">V6N11_069906</name>
</gene>
<evidence type="ECO:0000313" key="3">
    <source>
        <dbReference type="Proteomes" id="UP001396334"/>
    </source>
</evidence>
<keyword evidence="3" id="KW-1185">Reference proteome</keyword>
<dbReference type="EMBL" id="JBBPBN010000145">
    <property type="protein sequence ID" value="KAK8975476.1"/>
    <property type="molecule type" value="Genomic_DNA"/>
</dbReference>
<name>A0ABR2NH38_9ROSI</name>
<feature type="compositionally biased region" description="Polar residues" evidence="1">
    <location>
        <begin position="17"/>
        <end position="27"/>
    </location>
</feature>
<sequence length="129" mass="14021">MEATSLLYVSRTKHQKPNSQAWQKPSYTAHSSTTRIGLLPIYCKNPKTLLPASSRKTLPIVAFPSIGSNSKSLAEARWPRTTADDTTGRWLGVTSSSGYALANDRHRSGGHEHEGDPIMVVACGSVAWL</sequence>
<evidence type="ECO:0000256" key="1">
    <source>
        <dbReference type="SAM" id="MobiDB-lite"/>
    </source>
</evidence>
<reference evidence="2 3" key="1">
    <citation type="journal article" date="2024" name="G3 (Bethesda)">
        <title>Genome assembly of Hibiscus sabdariffa L. provides insights into metabolisms of medicinal natural products.</title>
        <authorList>
            <person name="Kim T."/>
        </authorList>
    </citation>
    <scope>NUCLEOTIDE SEQUENCE [LARGE SCALE GENOMIC DNA]</scope>
    <source>
        <strain evidence="2">TK-2024</strain>
        <tissue evidence="2">Old leaves</tissue>
    </source>
</reference>
<comment type="caution">
    <text evidence="2">The sequence shown here is derived from an EMBL/GenBank/DDBJ whole genome shotgun (WGS) entry which is preliminary data.</text>
</comment>